<comment type="caution">
    <text evidence="1">The sequence shown here is derived from an EMBL/GenBank/DDBJ whole genome shotgun (WGS) entry which is preliminary data.</text>
</comment>
<dbReference type="OrthoDB" id="6434233at2759"/>
<protein>
    <submittedName>
        <fullName evidence="1">Pro-Pol polyprotein</fullName>
    </submittedName>
</protein>
<dbReference type="AlphaFoldDB" id="A0A8X6TA76"/>
<reference evidence="1" key="1">
    <citation type="submission" date="2020-08" db="EMBL/GenBank/DDBJ databases">
        <title>Multicomponent nature underlies the extraordinary mechanical properties of spider dragline silk.</title>
        <authorList>
            <person name="Kono N."/>
            <person name="Nakamura H."/>
            <person name="Mori M."/>
            <person name="Yoshida Y."/>
            <person name="Ohtoshi R."/>
            <person name="Malay A.D."/>
            <person name="Moran D.A.P."/>
            <person name="Tomita M."/>
            <person name="Numata K."/>
            <person name="Arakawa K."/>
        </authorList>
    </citation>
    <scope>NUCLEOTIDE SEQUENCE</scope>
</reference>
<dbReference type="Proteomes" id="UP000887013">
    <property type="component" value="Unassembled WGS sequence"/>
</dbReference>
<accession>A0A8X6TA76</accession>
<dbReference type="PANTHER" id="PTHR47331:SF1">
    <property type="entry name" value="GAG-LIKE PROTEIN"/>
    <property type="match status" value="1"/>
</dbReference>
<name>A0A8X6TA76_NEPPI</name>
<gene>
    <name evidence="1" type="ORF">NPIL_468901</name>
</gene>
<proteinExistence type="predicted"/>
<dbReference type="PANTHER" id="PTHR47331">
    <property type="entry name" value="PHD-TYPE DOMAIN-CONTAINING PROTEIN"/>
    <property type="match status" value="1"/>
</dbReference>
<evidence type="ECO:0000313" key="1">
    <source>
        <dbReference type="EMBL" id="GFS88539.1"/>
    </source>
</evidence>
<sequence length="80" mass="8953">MEIHVFSDASQKYYGAAVYIKVKNHERVSVNLMTSKSRVAPVKKISLSRLELLCALVAARLGTETKKVLDRKASSNIFLE</sequence>
<keyword evidence="2" id="KW-1185">Reference proteome</keyword>
<dbReference type="EMBL" id="BMAW01004382">
    <property type="protein sequence ID" value="GFS88539.1"/>
    <property type="molecule type" value="Genomic_DNA"/>
</dbReference>
<evidence type="ECO:0000313" key="2">
    <source>
        <dbReference type="Proteomes" id="UP000887013"/>
    </source>
</evidence>
<dbReference type="Pfam" id="PF05380">
    <property type="entry name" value="Peptidase_A17"/>
    <property type="match status" value="1"/>
</dbReference>
<organism evidence="1 2">
    <name type="scientific">Nephila pilipes</name>
    <name type="common">Giant wood spider</name>
    <name type="synonym">Nephila maculata</name>
    <dbReference type="NCBI Taxonomy" id="299642"/>
    <lineage>
        <taxon>Eukaryota</taxon>
        <taxon>Metazoa</taxon>
        <taxon>Ecdysozoa</taxon>
        <taxon>Arthropoda</taxon>
        <taxon>Chelicerata</taxon>
        <taxon>Arachnida</taxon>
        <taxon>Araneae</taxon>
        <taxon>Araneomorphae</taxon>
        <taxon>Entelegynae</taxon>
        <taxon>Araneoidea</taxon>
        <taxon>Nephilidae</taxon>
        <taxon>Nephila</taxon>
    </lineage>
</organism>
<dbReference type="InterPro" id="IPR008042">
    <property type="entry name" value="Retrotrans_Pao"/>
</dbReference>